<dbReference type="EMBL" id="JAEMHM010000016">
    <property type="protein sequence ID" value="MBJ6726647.1"/>
    <property type="molecule type" value="Genomic_DNA"/>
</dbReference>
<reference evidence="2" key="1">
    <citation type="submission" date="2020-12" db="EMBL/GenBank/DDBJ databases">
        <title>Geomonas sp. Red875, isolated from river sediment.</title>
        <authorList>
            <person name="Xu Z."/>
            <person name="Zhang Z."/>
            <person name="Masuda Y."/>
            <person name="Itoh H."/>
            <person name="Senoo K."/>
        </authorList>
    </citation>
    <scope>NUCLEOTIDE SEQUENCE</scope>
    <source>
        <strain evidence="2">Red875</strain>
    </source>
</reference>
<dbReference type="Gene3D" id="1.25.40.10">
    <property type="entry name" value="Tetratricopeptide repeat domain"/>
    <property type="match status" value="1"/>
</dbReference>
<dbReference type="SUPFAM" id="SSF48452">
    <property type="entry name" value="TPR-like"/>
    <property type="match status" value="1"/>
</dbReference>
<organism evidence="2 3">
    <name type="scientific">Geomesophilobacter sediminis</name>
    <dbReference type="NCBI Taxonomy" id="2798584"/>
    <lineage>
        <taxon>Bacteria</taxon>
        <taxon>Pseudomonadati</taxon>
        <taxon>Thermodesulfobacteriota</taxon>
        <taxon>Desulfuromonadia</taxon>
        <taxon>Geobacterales</taxon>
        <taxon>Geobacteraceae</taxon>
        <taxon>Geomesophilobacter</taxon>
    </lineage>
</organism>
<dbReference type="AlphaFoldDB" id="A0A8J7M108"/>
<evidence type="ECO:0000313" key="3">
    <source>
        <dbReference type="Proteomes" id="UP000636888"/>
    </source>
</evidence>
<name>A0A8J7M108_9BACT</name>
<dbReference type="InterPro" id="IPR011990">
    <property type="entry name" value="TPR-like_helical_dom_sf"/>
</dbReference>
<feature type="transmembrane region" description="Helical" evidence="1">
    <location>
        <begin position="26"/>
        <end position="45"/>
    </location>
</feature>
<keyword evidence="1" id="KW-1133">Transmembrane helix</keyword>
<protein>
    <recommendedName>
        <fullName evidence="4">Tetratricopeptide repeat protein</fullName>
    </recommendedName>
</protein>
<gene>
    <name evidence="2" type="ORF">JFN93_18190</name>
</gene>
<comment type="caution">
    <text evidence="2">The sequence shown here is derived from an EMBL/GenBank/DDBJ whole genome shotgun (WGS) entry which is preliminary data.</text>
</comment>
<evidence type="ECO:0000313" key="2">
    <source>
        <dbReference type="EMBL" id="MBJ6726647.1"/>
    </source>
</evidence>
<evidence type="ECO:0008006" key="4">
    <source>
        <dbReference type="Google" id="ProtNLM"/>
    </source>
</evidence>
<evidence type="ECO:0000256" key="1">
    <source>
        <dbReference type="SAM" id="Phobius"/>
    </source>
</evidence>
<keyword evidence="3" id="KW-1185">Reference proteome</keyword>
<proteinExistence type="predicted"/>
<keyword evidence="1" id="KW-0812">Transmembrane</keyword>
<dbReference type="RefSeq" id="WP_199385562.1">
    <property type="nucleotide sequence ID" value="NZ_JAEMHM010000016.1"/>
</dbReference>
<accession>A0A8J7M108</accession>
<keyword evidence="1" id="KW-0472">Membrane</keyword>
<sequence length="243" mass="27760">MYNLLISAAAALLAFALVTVPAGIHYWWAGLLAALIVFLGCFLIISRIITKKLSEIMEPAMKDIQAQRFEKGIRDLKDALRYGKWQIYVEAQINSAIGMVYFVKREFSTAFPYLEKGFFKNWVTMGMLAVTYMKRNKPEKMKETFEKAVVASPKESLLWSLYAYCLNEIGETVKACEVLAKGLAKLPGDENIKQNLELLREGKKMKMKPYGEMWLQFHLESLGTIQKQAMAQMGGKRPRIIRK</sequence>
<dbReference type="Proteomes" id="UP000636888">
    <property type="component" value="Unassembled WGS sequence"/>
</dbReference>